<reference evidence="2" key="2">
    <citation type="journal article" date="2015" name="Fish Shellfish Immunol.">
        <title>Early steps in the European eel (Anguilla anguilla)-Vibrio vulnificus interaction in the gills: Role of the RtxA13 toxin.</title>
        <authorList>
            <person name="Callol A."/>
            <person name="Pajuelo D."/>
            <person name="Ebbesson L."/>
            <person name="Teles M."/>
            <person name="MacKenzie S."/>
            <person name="Amaro C."/>
        </authorList>
    </citation>
    <scope>NUCLEOTIDE SEQUENCE</scope>
</reference>
<dbReference type="AlphaFoldDB" id="A0A0E9R5E3"/>
<accession>A0A0E9R5E3</accession>
<feature type="region of interest" description="Disordered" evidence="1">
    <location>
        <begin position="1"/>
        <end position="22"/>
    </location>
</feature>
<reference evidence="2" key="1">
    <citation type="submission" date="2014-11" db="EMBL/GenBank/DDBJ databases">
        <authorList>
            <person name="Amaro Gonzalez C."/>
        </authorList>
    </citation>
    <scope>NUCLEOTIDE SEQUENCE</scope>
</reference>
<sequence length="50" mass="5879">MTPPHTKNKDTGFQHRPTPPQQTTRVIWHLRSYCSVKSSFSTKKTHVIRM</sequence>
<dbReference type="EMBL" id="GBXM01084263">
    <property type="protein sequence ID" value="JAH24314.1"/>
    <property type="molecule type" value="Transcribed_RNA"/>
</dbReference>
<evidence type="ECO:0000256" key="1">
    <source>
        <dbReference type="SAM" id="MobiDB-lite"/>
    </source>
</evidence>
<name>A0A0E9R5E3_ANGAN</name>
<protein>
    <submittedName>
        <fullName evidence="2">Uncharacterized protein</fullName>
    </submittedName>
</protein>
<proteinExistence type="predicted"/>
<organism evidence="2">
    <name type="scientific">Anguilla anguilla</name>
    <name type="common">European freshwater eel</name>
    <name type="synonym">Muraena anguilla</name>
    <dbReference type="NCBI Taxonomy" id="7936"/>
    <lineage>
        <taxon>Eukaryota</taxon>
        <taxon>Metazoa</taxon>
        <taxon>Chordata</taxon>
        <taxon>Craniata</taxon>
        <taxon>Vertebrata</taxon>
        <taxon>Euteleostomi</taxon>
        <taxon>Actinopterygii</taxon>
        <taxon>Neopterygii</taxon>
        <taxon>Teleostei</taxon>
        <taxon>Anguilliformes</taxon>
        <taxon>Anguillidae</taxon>
        <taxon>Anguilla</taxon>
    </lineage>
</organism>
<evidence type="ECO:0000313" key="2">
    <source>
        <dbReference type="EMBL" id="JAH24314.1"/>
    </source>
</evidence>